<feature type="region of interest" description="Disordered" evidence="1">
    <location>
        <begin position="1"/>
        <end position="69"/>
    </location>
</feature>
<feature type="compositionally biased region" description="Basic and acidic residues" evidence="1">
    <location>
        <begin position="39"/>
        <end position="53"/>
    </location>
</feature>
<proteinExistence type="predicted"/>
<keyword evidence="3" id="KW-1185">Reference proteome</keyword>
<evidence type="ECO:0000313" key="3">
    <source>
        <dbReference type="Proteomes" id="UP001437256"/>
    </source>
</evidence>
<reference evidence="2 3" key="1">
    <citation type="submission" date="2024-05" db="EMBL/GenBank/DDBJ databases">
        <title>A draft genome resource for the thread blight pathogen Marasmius tenuissimus strain MS-2.</title>
        <authorList>
            <person name="Yulfo-Soto G.E."/>
            <person name="Baruah I.K."/>
            <person name="Amoako-Attah I."/>
            <person name="Bukari Y."/>
            <person name="Meinhardt L.W."/>
            <person name="Bailey B.A."/>
            <person name="Cohen S.P."/>
        </authorList>
    </citation>
    <scope>NUCLEOTIDE SEQUENCE [LARGE SCALE GENOMIC DNA]</scope>
    <source>
        <strain evidence="2 3">MS-2</strain>
    </source>
</reference>
<evidence type="ECO:0000313" key="2">
    <source>
        <dbReference type="EMBL" id="KAL0058808.1"/>
    </source>
</evidence>
<comment type="caution">
    <text evidence="2">The sequence shown here is derived from an EMBL/GenBank/DDBJ whole genome shotgun (WGS) entry which is preliminary data.</text>
</comment>
<name>A0ABR2ZBY0_9AGAR</name>
<protein>
    <submittedName>
        <fullName evidence="2">Uncharacterized protein</fullName>
    </submittedName>
</protein>
<sequence>MTTEQPNGWIITTTQTIQPPPPEIPLSLMSGDASSYASKDGERGWHTVKRESDDSQTSVNAPPPMTPARRGLSCLAYGDSPASSFSPNQGTTPGMAGNTSISHAPTSNVSLIILHPASYARPQDNNARFQVVFVSSQVGIFSQWMGMAERFVVAVPHSRNKAYNGWDRALYHYALAWNNELPGFNLQLARQPLDANQTKVDLRSLDLNLNRAQPAFTNGQ</sequence>
<dbReference type="EMBL" id="JBBXMP010000274">
    <property type="protein sequence ID" value="KAL0058808.1"/>
    <property type="molecule type" value="Genomic_DNA"/>
</dbReference>
<dbReference type="Proteomes" id="UP001437256">
    <property type="component" value="Unassembled WGS sequence"/>
</dbReference>
<gene>
    <name evidence="2" type="ORF">AAF712_014491</name>
</gene>
<evidence type="ECO:0000256" key="1">
    <source>
        <dbReference type="SAM" id="MobiDB-lite"/>
    </source>
</evidence>
<organism evidence="2 3">
    <name type="scientific">Marasmius tenuissimus</name>
    <dbReference type="NCBI Taxonomy" id="585030"/>
    <lineage>
        <taxon>Eukaryota</taxon>
        <taxon>Fungi</taxon>
        <taxon>Dikarya</taxon>
        <taxon>Basidiomycota</taxon>
        <taxon>Agaricomycotina</taxon>
        <taxon>Agaricomycetes</taxon>
        <taxon>Agaricomycetidae</taxon>
        <taxon>Agaricales</taxon>
        <taxon>Marasmiineae</taxon>
        <taxon>Marasmiaceae</taxon>
        <taxon>Marasmius</taxon>
    </lineage>
</organism>
<accession>A0ABR2ZBY0</accession>